<dbReference type="KEGG" id="kme:H0A61_00223"/>
<dbReference type="EMBL" id="CP059066">
    <property type="protein sequence ID" value="QSQ07906.1"/>
    <property type="molecule type" value="Genomic_DNA"/>
</dbReference>
<protein>
    <recommendedName>
        <fullName evidence="3">DUF433 domain-containing protein</fullName>
    </recommendedName>
</protein>
<dbReference type="InterPro" id="IPR007367">
    <property type="entry name" value="DUF433"/>
</dbReference>
<reference evidence="1" key="1">
    <citation type="submission" date="2020-07" db="EMBL/GenBank/DDBJ databases">
        <title>Koleobacter methoxysyntrophicus gen. nov., sp. nov., a novel anaerobic bacterium isolated from deep subsurface oil field and proposal of Koleobacterales ord. nov. in the phylum Firmicutes.</title>
        <authorList>
            <person name="Sakamoto S."/>
            <person name="Tamaki H."/>
        </authorList>
    </citation>
    <scope>NUCLEOTIDE SEQUENCE</scope>
    <source>
        <strain evidence="1">NRmbB1</strain>
    </source>
</reference>
<dbReference type="Gene3D" id="1.10.10.10">
    <property type="entry name" value="Winged helix-like DNA-binding domain superfamily/Winged helix DNA-binding domain"/>
    <property type="match status" value="1"/>
</dbReference>
<name>A0A8A0RKZ7_9FIRM</name>
<dbReference type="Pfam" id="PF04255">
    <property type="entry name" value="DUF433"/>
    <property type="match status" value="1"/>
</dbReference>
<dbReference type="RefSeq" id="WP_206708153.1">
    <property type="nucleotide sequence ID" value="NZ_CP059066.1"/>
</dbReference>
<keyword evidence="2" id="KW-1185">Reference proteome</keyword>
<proteinExistence type="predicted"/>
<accession>A0A8A0RKZ7</accession>
<evidence type="ECO:0000313" key="1">
    <source>
        <dbReference type="EMBL" id="QSQ07906.1"/>
    </source>
</evidence>
<dbReference type="InterPro" id="IPR036388">
    <property type="entry name" value="WH-like_DNA-bd_sf"/>
</dbReference>
<evidence type="ECO:0000313" key="2">
    <source>
        <dbReference type="Proteomes" id="UP000662904"/>
    </source>
</evidence>
<dbReference type="InterPro" id="IPR009057">
    <property type="entry name" value="Homeodomain-like_sf"/>
</dbReference>
<gene>
    <name evidence="1" type="ORF">H0A61_00223</name>
</gene>
<dbReference type="SUPFAM" id="SSF46689">
    <property type="entry name" value="Homeodomain-like"/>
    <property type="match status" value="1"/>
</dbReference>
<organism evidence="1 2">
    <name type="scientific">Koleobacter methoxysyntrophicus</name>
    <dbReference type="NCBI Taxonomy" id="2751313"/>
    <lineage>
        <taxon>Bacteria</taxon>
        <taxon>Bacillati</taxon>
        <taxon>Bacillota</taxon>
        <taxon>Clostridia</taxon>
        <taxon>Koleobacterales</taxon>
        <taxon>Koleobacteraceae</taxon>
        <taxon>Koleobacter</taxon>
    </lineage>
</organism>
<evidence type="ECO:0008006" key="3">
    <source>
        <dbReference type="Google" id="ProtNLM"/>
    </source>
</evidence>
<dbReference type="PANTHER" id="PTHR34849:SF3">
    <property type="entry name" value="SSR2962 PROTEIN"/>
    <property type="match status" value="1"/>
</dbReference>
<sequence length="75" mass="8164">MSLIEKRISVDPNVCHGRACIAGTRIMVSVILDNLAAGKSYKEILQNYPSLTIDDIRAAVAYGAMLSKERTISLP</sequence>
<dbReference type="AlphaFoldDB" id="A0A8A0RKZ7"/>
<dbReference type="Proteomes" id="UP000662904">
    <property type="component" value="Chromosome"/>
</dbReference>
<dbReference type="PANTHER" id="PTHR34849">
    <property type="entry name" value="SSL5025 PROTEIN"/>
    <property type="match status" value="1"/>
</dbReference>